<keyword evidence="1" id="KW-0378">Hydrolase</keyword>
<evidence type="ECO:0000259" key="3">
    <source>
        <dbReference type="Pfam" id="PF17768"/>
    </source>
</evidence>
<dbReference type="GO" id="GO:0003676">
    <property type="term" value="F:nucleic acid binding"/>
    <property type="evidence" value="ECO:0007669"/>
    <property type="project" value="InterPro"/>
</dbReference>
<gene>
    <name evidence="4" type="ORF">GYA55_09850</name>
</gene>
<dbReference type="PANTHER" id="PTHR30255">
    <property type="entry name" value="SINGLE-STRANDED-DNA-SPECIFIC EXONUCLEASE RECJ"/>
    <property type="match status" value="1"/>
</dbReference>
<dbReference type="InterPro" id="IPR038763">
    <property type="entry name" value="DHH_sf"/>
</dbReference>
<comment type="caution">
    <text evidence="4">The sequence shown here is derived from an EMBL/GenBank/DDBJ whole genome shotgun (WGS) entry which is preliminary data.</text>
</comment>
<sequence length="224" mass="24520">TDQDSLPAGIVIAQRDFHTGIVGIVAQRLTEIYYRPAVVLGFDAEGVFRGSVRGIKGFNVIECLTAIAGVLIKYGGHEGAGGLSVEESKLEEFKKAFEEECARRLKDLNLEPVSLVDTEIRLSNINTNLISELNSFAPFGVANPSPLMLISDLEVVDVHEIKNTHLKVILSNGRYFIPGLLWRHTSHPALVKGKKVNVAAKAERSTYRGVTELQLSLQAVEEVV</sequence>
<dbReference type="SUPFAM" id="SSF64182">
    <property type="entry name" value="DHH phosphoesterases"/>
    <property type="match status" value="1"/>
</dbReference>
<evidence type="ECO:0000313" key="5">
    <source>
        <dbReference type="Proteomes" id="UP000524246"/>
    </source>
</evidence>
<feature type="domain" description="RecJ OB" evidence="3">
    <location>
        <begin position="116"/>
        <end position="218"/>
    </location>
</feature>
<dbReference type="InterPro" id="IPR041122">
    <property type="entry name" value="RecJ_OB"/>
</dbReference>
<feature type="non-terminal residue" evidence="4">
    <location>
        <position position="1"/>
    </location>
</feature>
<evidence type="ECO:0000256" key="1">
    <source>
        <dbReference type="ARBA" id="ARBA00022801"/>
    </source>
</evidence>
<accession>A0A7X9FSD7</accession>
<proteinExistence type="predicted"/>
<feature type="domain" description="DHHA1" evidence="2">
    <location>
        <begin position="12"/>
        <end position="101"/>
    </location>
</feature>
<dbReference type="AlphaFoldDB" id="A0A7X9FSD7"/>
<dbReference type="Pfam" id="PF17768">
    <property type="entry name" value="RecJ_OB"/>
    <property type="match status" value="1"/>
</dbReference>
<dbReference type="GO" id="GO:0016787">
    <property type="term" value="F:hydrolase activity"/>
    <property type="evidence" value="ECO:0007669"/>
    <property type="project" value="UniProtKB-KW"/>
</dbReference>
<dbReference type="Proteomes" id="UP000524246">
    <property type="component" value="Unassembled WGS sequence"/>
</dbReference>
<dbReference type="Pfam" id="PF02272">
    <property type="entry name" value="DHHA1"/>
    <property type="match status" value="1"/>
</dbReference>
<organism evidence="4 5">
    <name type="scientific">SAR324 cluster bacterium</name>
    <dbReference type="NCBI Taxonomy" id="2024889"/>
    <lineage>
        <taxon>Bacteria</taxon>
        <taxon>Deltaproteobacteria</taxon>
        <taxon>SAR324 cluster</taxon>
    </lineage>
</organism>
<name>A0A7X9FSD7_9DELT</name>
<protein>
    <recommendedName>
        <fullName evidence="6">Single-stranded-DNA-specific exonuclease RecJ</fullName>
    </recommendedName>
</protein>
<dbReference type="PANTHER" id="PTHR30255:SF2">
    <property type="entry name" value="SINGLE-STRANDED-DNA-SPECIFIC EXONUCLEASE RECJ"/>
    <property type="match status" value="1"/>
</dbReference>
<evidence type="ECO:0008006" key="6">
    <source>
        <dbReference type="Google" id="ProtNLM"/>
    </source>
</evidence>
<dbReference type="InterPro" id="IPR003156">
    <property type="entry name" value="DHHA1_dom"/>
</dbReference>
<evidence type="ECO:0000313" key="4">
    <source>
        <dbReference type="EMBL" id="NMC63455.1"/>
    </source>
</evidence>
<dbReference type="Gene3D" id="3.10.310.30">
    <property type="match status" value="1"/>
</dbReference>
<reference evidence="4 5" key="1">
    <citation type="journal article" date="2020" name="Biotechnol. Biofuels">
        <title>New insights from the biogas microbiome by comprehensive genome-resolved metagenomics of nearly 1600 species originating from multiple anaerobic digesters.</title>
        <authorList>
            <person name="Campanaro S."/>
            <person name="Treu L."/>
            <person name="Rodriguez-R L.M."/>
            <person name="Kovalovszki A."/>
            <person name="Ziels R.M."/>
            <person name="Maus I."/>
            <person name="Zhu X."/>
            <person name="Kougias P.G."/>
            <person name="Basile A."/>
            <person name="Luo G."/>
            <person name="Schluter A."/>
            <person name="Konstantinidis K.T."/>
            <person name="Angelidaki I."/>
        </authorList>
    </citation>
    <scope>NUCLEOTIDE SEQUENCE [LARGE SCALE GENOMIC DNA]</scope>
    <source>
        <strain evidence="4">AS27yjCOA_65</strain>
    </source>
</reference>
<dbReference type="EMBL" id="JAAZON010000441">
    <property type="protein sequence ID" value="NMC63455.1"/>
    <property type="molecule type" value="Genomic_DNA"/>
</dbReference>
<evidence type="ECO:0000259" key="2">
    <source>
        <dbReference type="Pfam" id="PF02272"/>
    </source>
</evidence>
<dbReference type="InterPro" id="IPR051673">
    <property type="entry name" value="SSDNA_exonuclease_RecJ"/>
</dbReference>